<dbReference type="GeneID" id="92756557"/>
<keyword evidence="1" id="KW-0732">Signal</keyword>
<keyword evidence="3" id="KW-0378">Hydrolase</keyword>
<dbReference type="InterPro" id="IPR013783">
    <property type="entry name" value="Ig-like_fold"/>
</dbReference>
<dbReference type="SMART" id="SM00060">
    <property type="entry name" value="FN3"/>
    <property type="match status" value="1"/>
</dbReference>
<feature type="chain" id="PRO_5003058232" evidence="1">
    <location>
        <begin position="23"/>
        <end position="406"/>
    </location>
</feature>
<dbReference type="Gene3D" id="2.60.40.10">
    <property type="entry name" value="Immunoglobulins"/>
    <property type="match status" value="1"/>
</dbReference>
<proteinExistence type="predicted"/>
<dbReference type="PROSITE" id="PS50853">
    <property type="entry name" value="FN3"/>
    <property type="match status" value="1"/>
</dbReference>
<dbReference type="RefSeq" id="WP_015545733.1">
    <property type="nucleotide sequence ID" value="NZ_CP102253.1"/>
</dbReference>
<dbReference type="BioCyc" id="ASHA717959:AL1_RS00115-MONOMER"/>
<dbReference type="PATRIC" id="fig|717959.3.peg.2085"/>
<dbReference type="PANTHER" id="PTHR12121">
    <property type="entry name" value="CARBON CATABOLITE REPRESSOR PROTEIN 4"/>
    <property type="match status" value="1"/>
</dbReference>
<evidence type="ECO:0000259" key="2">
    <source>
        <dbReference type="PROSITE" id="PS50853"/>
    </source>
</evidence>
<accession>D4IIL4</accession>
<dbReference type="Gene3D" id="3.60.10.10">
    <property type="entry name" value="Endonuclease/exonuclease/phosphatase"/>
    <property type="match status" value="1"/>
</dbReference>
<keyword evidence="4" id="KW-1185">Reference proteome</keyword>
<dbReference type="CDD" id="cd00063">
    <property type="entry name" value="FN3"/>
    <property type="match status" value="1"/>
</dbReference>
<dbReference type="InterPro" id="IPR003961">
    <property type="entry name" value="FN3_dom"/>
</dbReference>
<organism evidence="3 4">
    <name type="scientific">Alistipes shahii WAL 8301</name>
    <dbReference type="NCBI Taxonomy" id="717959"/>
    <lineage>
        <taxon>Bacteria</taxon>
        <taxon>Pseudomonadati</taxon>
        <taxon>Bacteroidota</taxon>
        <taxon>Bacteroidia</taxon>
        <taxon>Bacteroidales</taxon>
        <taxon>Rikenellaceae</taxon>
        <taxon>Alistipes</taxon>
    </lineage>
</organism>
<gene>
    <name evidence="3" type="ORF">AL1_00350</name>
</gene>
<reference evidence="3 4" key="2">
    <citation type="submission" date="2010-03" db="EMBL/GenBank/DDBJ databases">
        <authorList>
            <person name="Pajon A."/>
        </authorList>
    </citation>
    <scope>NUCLEOTIDE SEQUENCE [LARGE SCALE GENOMIC DNA]</scope>
    <source>
        <strain evidence="3 4">WAL 8301</strain>
    </source>
</reference>
<dbReference type="HOGENOM" id="CLU_030508_4_0_10"/>
<evidence type="ECO:0000313" key="4">
    <source>
        <dbReference type="Proteomes" id="UP000008794"/>
    </source>
</evidence>
<sequence>MKKMIIELLFALPLIAGGVACGSDEEPAAPIENKQYKVLPHTTSMEVRWKDAAGVVRFCVEYAEDASMDAVQSVEVEAPSTNVLIEGLSPETDYFVRTRAYNGVRWTEWTDITPIRTAQFTVSVETYNLLGADITTKGPSWAERKSHVGDIIRQSGNDPDILGVQECSIAAQKADMKAMLGDLYDYSENEKPTSSPGLIFWKKGAFELEEREIVDLLNGKYPNTYEKQRYGHFVRLKHLASGSSILVYSVHLRAGSDVATADLRKEMIDNLCPLAARKSAETGCPVIVLGDMNCTPNRLIGGIPSSPQVYKSHGFLDTFTQTRQRTNENYATYSSSAAVVEECRVEVGENGSRRIDYIFTYPESRVTTTRYATVLNFAEDGTANKLRSPLPSDHHPVRAELNFFYE</sequence>
<dbReference type="PANTHER" id="PTHR12121:SF36">
    <property type="entry name" value="ENDONUCLEASE_EXONUCLEASE_PHOSPHATASE DOMAIN-CONTAINING PROTEIN"/>
    <property type="match status" value="1"/>
</dbReference>
<reference evidence="3 4" key="1">
    <citation type="submission" date="2010-03" db="EMBL/GenBank/DDBJ databases">
        <title>The genome sequence of Alistipes shahii WAL 8301.</title>
        <authorList>
            <consortium name="metaHIT consortium -- http://www.metahit.eu/"/>
            <person name="Pajon A."/>
            <person name="Turner K."/>
            <person name="Parkhill J."/>
        </authorList>
    </citation>
    <scope>NUCLEOTIDE SEQUENCE [LARGE SCALE GENOMIC DNA]</scope>
    <source>
        <strain evidence="3 4">WAL 8301</strain>
    </source>
</reference>
<dbReference type="KEGG" id="ash:AL1_00350"/>
<dbReference type="SUPFAM" id="SSF56219">
    <property type="entry name" value="DNase I-like"/>
    <property type="match status" value="1"/>
</dbReference>
<evidence type="ECO:0000256" key="1">
    <source>
        <dbReference type="SAM" id="SignalP"/>
    </source>
</evidence>
<dbReference type="PROSITE" id="PS51257">
    <property type="entry name" value="PROKAR_LIPOPROTEIN"/>
    <property type="match status" value="1"/>
</dbReference>
<dbReference type="EMBL" id="FP929032">
    <property type="protein sequence ID" value="CBK62773.1"/>
    <property type="molecule type" value="Genomic_DNA"/>
</dbReference>
<name>D4IIL4_9BACT</name>
<dbReference type="InterPro" id="IPR005135">
    <property type="entry name" value="Endo/exonuclease/phosphatase"/>
</dbReference>
<evidence type="ECO:0000313" key="3">
    <source>
        <dbReference type="EMBL" id="CBK62773.1"/>
    </source>
</evidence>
<dbReference type="InterPro" id="IPR050410">
    <property type="entry name" value="CCR4/nocturin_mRNA_transcr"/>
</dbReference>
<dbReference type="Pfam" id="PF00041">
    <property type="entry name" value="fn3"/>
    <property type="match status" value="1"/>
</dbReference>
<dbReference type="OrthoDB" id="4013874at2"/>
<dbReference type="InterPro" id="IPR036116">
    <property type="entry name" value="FN3_sf"/>
</dbReference>
<dbReference type="InterPro" id="IPR036691">
    <property type="entry name" value="Endo/exonu/phosph_ase_sf"/>
</dbReference>
<dbReference type="AlphaFoldDB" id="D4IIL4"/>
<dbReference type="Pfam" id="PF03372">
    <property type="entry name" value="Exo_endo_phos"/>
    <property type="match status" value="1"/>
</dbReference>
<dbReference type="Proteomes" id="UP000008794">
    <property type="component" value="Chromosome"/>
</dbReference>
<feature type="signal peptide" evidence="1">
    <location>
        <begin position="1"/>
        <end position="22"/>
    </location>
</feature>
<feature type="domain" description="Fibronectin type-III" evidence="2">
    <location>
        <begin position="30"/>
        <end position="120"/>
    </location>
</feature>
<dbReference type="STRING" id="717959.AL1_00350"/>
<dbReference type="GO" id="GO:0000175">
    <property type="term" value="F:3'-5'-RNA exonuclease activity"/>
    <property type="evidence" value="ECO:0007669"/>
    <property type="project" value="TreeGrafter"/>
</dbReference>
<protein>
    <submittedName>
        <fullName evidence="3">Metal-dependent hydrolase</fullName>
    </submittedName>
</protein>
<dbReference type="SUPFAM" id="SSF49265">
    <property type="entry name" value="Fibronectin type III"/>
    <property type="match status" value="1"/>
</dbReference>